<gene>
    <name evidence="2" type="ORF">GT747_00285</name>
    <name evidence="3" type="ORF">SAMN05444424_1882</name>
</gene>
<dbReference type="RefSeq" id="WP_021660767.1">
    <property type="nucleotide sequence ID" value="NZ_FQVY01000002.1"/>
</dbReference>
<reference evidence="4" key="1">
    <citation type="submission" date="2016-11" db="EMBL/GenBank/DDBJ databases">
        <authorList>
            <person name="Jaros S."/>
            <person name="Januszkiewicz K."/>
            <person name="Wedrychowicz H."/>
        </authorList>
    </citation>
    <scope>NUCLEOTIDE SEQUENCE [LARGE SCALE GENOMIC DNA]</scope>
    <source>
        <strain evidence="4">DSM 4029</strain>
    </source>
</reference>
<evidence type="ECO:0000256" key="1">
    <source>
        <dbReference type="SAM" id="Phobius"/>
    </source>
</evidence>
<dbReference type="AlphaFoldDB" id="A0AAQ1RWE1"/>
<sequence length="185" mass="20137">MIETILLAIWWAGRKGYPLAGLKRAKLLYPAYLLELCTIAFQVCVFCGVYTFIPYAPILKTSYMLALALPLIGYRLWDAGLLSAGCVFLGSFLNNLVMGLNGGKMPVFPTLSYLTGYVNSRNLNLGGGIHVLGDGATRLKVLTDYIDIGYSVLSIGDVLVRVMGFLAVYATLRHFAQKAASKELG</sequence>
<evidence type="ECO:0008006" key="6">
    <source>
        <dbReference type="Google" id="ProtNLM"/>
    </source>
</evidence>
<feature type="transmembrane region" description="Helical" evidence="1">
    <location>
        <begin position="148"/>
        <end position="172"/>
    </location>
</feature>
<accession>A0AAQ1RWE1</accession>
<keyword evidence="1" id="KW-0812">Transmembrane</keyword>
<keyword evidence="1" id="KW-1133">Transmembrane helix</keyword>
<evidence type="ECO:0000313" key="3">
    <source>
        <dbReference type="EMBL" id="SHG20890.1"/>
    </source>
</evidence>
<proteinExistence type="predicted"/>
<name>A0AAQ1RWE1_9FIRM</name>
<dbReference type="Proteomes" id="UP000184089">
    <property type="component" value="Unassembled WGS sequence"/>
</dbReference>
<feature type="transmembrane region" description="Helical" evidence="1">
    <location>
        <begin position="32"/>
        <end position="53"/>
    </location>
</feature>
<keyword evidence="5" id="KW-1185">Reference proteome</keyword>
<dbReference type="EMBL" id="WWVX01000001">
    <property type="protein sequence ID" value="MZL68212.1"/>
    <property type="molecule type" value="Genomic_DNA"/>
</dbReference>
<dbReference type="EMBL" id="FQVY01000002">
    <property type="protein sequence ID" value="SHG20890.1"/>
    <property type="molecule type" value="Genomic_DNA"/>
</dbReference>
<evidence type="ECO:0000313" key="4">
    <source>
        <dbReference type="Proteomes" id="UP000184089"/>
    </source>
</evidence>
<feature type="transmembrane region" description="Helical" evidence="1">
    <location>
        <begin position="65"/>
        <end position="93"/>
    </location>
</feature>
<comment type="caution">
    <text evidence="3">The sequence shown here is derived from an EMBL/GenBank/DDBJ whole genome shotgun (WGS) entry which is preliminary data.</text>
</comment>
<dbReference type="InterPro" id="IPR035168">
    <property type="entry name" value="DUF5317"/>
</dbReference>
<reference evidence="2 5" key="3">
    <citation type="journal article" date="2019" name="Nat. Med.">
        <title>A library of human gut bacterial isolates paired with longitudinal multiomics data enables mechanistic microbiome research.</title>
        <authorList>
            <person name="Poyet M."/>
            <person name="Groussin M."/>
            <person name="Gibbons S.M."/>
            <person name="Avila-Pacheco J."/>
            <person name="Jiang X."/>
            <person name="Kearney S.M."/>
            <person name="Perrotta A.R."/>
            <person name="Berdy B."/>
            <person name="Zhao S."/>
            <person name="Lieberman T.D."/>
            <person name="Swanson P.K."/>
            <person name="Smith M."/>
            <person name="Roesemann S."/>
            <person name="Alexander J.E."/>
            <person name="Rich S.A."/>
            <person name="Livny J."/>
            <person name="Vlamakis H."/>
            <person name="Clish C."/>
            <person name="Bullock K."/>
            <person name="Deik A."/>
            <person name="Scott J."/>
            <person name="Pierce K.A."/>
            <person name="Xavier R.J."/>
            <person name="Alm E.J."/>
        </authorList>
    </citation>
    <scope>NUCLEOTIDE SEQUENCE [LARGE SCALE GENOMIC DNA]</scope>
    <source>
        <strain evidence="2 5">BIOML-A2</strain>
    </source>
</reference>
<evidence type="ECO:0000313" key="2">
    <source>
        <dbReference type="EMBL" id="MZL68212.1"/>
    </source>
</evidence>
<organism evidence="3 4">
    <name type="scientific">Bittarella massiliensis</name>
    <name type="common">ex Durand et al. 2017</name>
    <dbReference type="NCBI Taxonomy" id="1720313"/>
    <lineage>
        <taxon>Bacteria</taxon>
        <taxon>Bacillati</taxon>
        <taxon>Bacillota</taxon>
        <taxon>Clostridia</taxon>
        <taxon>Eubacteriales</taxon>
        <taxon>Oscillospiraceae</taxon>
        <taxon>Bittarella (ex Durand et al. 2017)</taxon>
    </lineage>
</organism>
<evidence type="ECO:0000313" key="5">
    <source>
        <dbReference type="Proteomes" id="UP000474718"/>
    </source>
</evidence>
<dbReference type="Pfam" id="PF17248">
    <property type="entry name" value="DUF5317"/>
    <property type="match status" value="1"/>
</dbReference>
<protein>
    <recommendedName>
        <fullName evidence="6">DUF5317 domain-containing protein</fullName>
    </recommendedName>
</protein>
<reference evidence="3" key="2">
    <citation type="submission" date="2016-11" db="EMBL/GenBank/DDBJ databases">
        <authorList>
            <person name="Varghese N."/>
            <person name="Submissions S."/>
        </authorList>
    </citation>
    <scope>NUCLEOTIDE SEQUENCE</scope>
    <source>
        <strain evidence="3">DSM 4029</strain>
    </source>
</reference>
<dbReference type="Proteomes" id="UP000474718">
    <property type="component" value="Unassembled WGS sequence"/>
</dbReference>
<keyword evidence="1" id="KW-0472">Membrane</keyword>